<accession>A0A0A1DY07</accession>
<organism evidence="5 7">
    <name type="scientific">Streptococcus salivarius</name>
    <dbReference type="NCBI Taxonomy" id="1304"/>
    <lineage>
        <taxon>Bacteria</taxon>
        <taxon>Bacillati</taxon>
        <taxon>Bacillota</taxon>
        <taxon>Bacilli</taxon>
        <taxon>Lactobacillales</taxon>
        <taxon>Streptococcaceae</taxon>
        <taxon>Streptococcus</taxon>
    </lineage>
</organism>
<name>A0A0A1DY07_STRSL</name>
<dbReference type="InterPro" id="IPR008462">
    <property type="entry name" value="CsbD"/>
</dbReference>
<feature type="domain" description="CsbD-like" evidence="2">
    <location>
        <begin position="3"/>
        <end position="52"/>
    </location>
</feature>
<evidence type="ECO:0000313" key="5">
    <source>
        <dbReference type="EMBL" id="TNF68748.1"/>
    </source>
</evidence>
<evidence type="ECO:0000259" key="2">
    <source>
        <dbReference type="Pfam" id="PF05532"/>
    </source>
</evidence>
<dbReference type="EMBL" id="NSIW01000019">
    <property type="protein sequence ID" value="PZD55630.1"/>
    <property type="molecule type" value="Genomic_DNA"/>
</dbReference>
<dbReference type="Pfam" id="PF05532">
    <property type="entry name" value="CsbD"/>
    <property type="match status" value="1"/>
</dbReference>
<reference evidence="5 7" key="3">
    <citation type="submission" date="2019-06" db="EMBL/GenBank/DDBJ databases">
        <title>Genome Announcement To Ensure Probiotic Safety of Streptococcus salivarius UBSS01.</title>
        <authorList>
            <person name="Sulthana A."/>
            <person name="Lakshmi S.G."/>
            <person name="Madempudi R.S."/>
        </authorList>
    </citation>
    <scope>NUCLEOTIDE SEQUENCE [LARGE SCALE GENOMIC DNA]</scope>
    <source>
        <strain evidence="5 7">UBSS01</strain>
    </source>
</reference>
<gene>
    <name evidence="4" type="ORF">BSR19_06850</name>
    <name evidence="3" type="ORF">CKU37_10565</name>
    <name evidence="5" type="ORF">FBF48_00445</name>
</gene>
<evidence type="ECO:0000256" key="1">
    <source>
        <dbReference type="ARBA" id="ARBA00009129"/>
    </source>
</evidence>
<dbReference type="SUPFAM" id="SSF69047">
    <property type="entry name" value="Hypothetical protein YjbJ"/>
    <property type="match status" value="1"/>
</dbReference>
<proteinExistence type="inferred from homology"/>
<sequence>MGIEDKLNQAKGALKEGAGKLTGDKKTEVEGAVEKVVAKAKDGIEDVKEGVEGAVEGLKNAFSKK</sequence>
<dbReference type="AlphaFoldDB" id="A0A0A1DY07"/>
<dbReference type="KEGG" id="strs:SSAL8618_06720"/>
<evidence type="ECO:0000313" key="7">
    <source>
        <dbReference type="Proteomes" id="UP000308186"/>
    </source>
</evidence>
<evidence type="ECO:0000313" key="6">
    <source>
        <dbReference type="Proteomes" id="UP000248776"/>
    </source>
</evidence>
<evidence type="ECO:0000313" key="8">
    <source>
        <dbReference type="Proteomes" id="UP000422997"/>
    </source>
</evidence>
<protein>
    <submittedName>
        <fullName evidence="5">CsbD family protein</fullName>
    </submittedName>
</protein>
<reference evidence="3 6" key="2">
    <citation type="submission" date="2017-08" db="EMBL/GenBank/DDBJ databases">
        <title>Streptococcus salivarius strain HS0302 Genome.</title>
        <authorList>
            <person name="Smith J."/>
            <person name="Deng P."/>
            <person name="Geng M."/>
        </authorList>
    </citation>
    <scope>NUCLEOTIDE SEQUENCE [LARGE SCALE GENOMIC DNA]</scope>
    <source>
        <strain evidence="3 6">HS0302</strain>
    </source>
</reference>
<reference evidence="4 8" key="1">
    <citation type="submission" date="2016-11" db="EMBL/GenBank/DDBJ databases">
        <title>The potential of Streptococcus salivarius to inhibit the production of volatile sulphur compounds in the oral cavity.</title>
        <authorList>
            <person name="Sun L."/>
            <person name="Li Z."/>
            <person name="Jin D."/>
            <person name="Zhao H."/>
        </authorList>
    </citation>
    <scope>NUCLEOTIDE SEQUENCE [LARGE SCALE GENOMIC DNA]</scope>
    <source>
        <strain evidence="4 8">ICDC2</strain>
    </source>
</reference>
<dbReference type="Proteomes" id="UP000308186">
    <property type="component" value="Unassembled WGS sequence"/>
</dbReference>
<dbReference type="Gene3D" id="1.10.1470.10">
    <property type="entry name" value="YjbJ"/>
    <property type="match status" value="1"/>
</dbReference>
<dbReference type="EMBL" id="CP018187">
    <property type="protein sequence ID" value="QGU80854.1"/>
    <property type="molecule type" value="Genomic_DNA"/>
</dbReference>
<comment type="similarity">
    <text evidence="1">Belongs to the UPF0337 (CsbD) family.</text>
</comment>
<dbReference type="Proteomes" id="UP000422997">
    <property type="component" value="Chromosome"/>
</dbReference>
<dbReference type="KEGG" id="ssah:HSISS4_01208"/>
<dbReference type="InterPro" id="IPR036629">
    <property type="entry name" value="YjbJ_sf"/>
</dbReference>
<dbReference type="RefSeq" id="WP_008534959.1">
    <property type="nucleotide sequence ID" value="NZ_BPPT01000002.1"/>
</dbReference>
<evidence type="ECO:0000313" key="3">
    <source>
        <dbReference type="EMBL" id="PZD55630.1"/>
    </source>
</evidence>
<dbReference type="Proteomes" id="UP000248776">
    <property type="component" value="Unassembled WGS sequence"/>
</dbReference>
<evidence type="ECO:0000313" key="4">
    <source>
        <dbReference type="EMBL" id="QGU80854.1"/>
    </source>
</evidence>
<dbReference type="EMBL" id="VDCW01000001">
    <property type="protein sequence ID" value="TNF68748.1"/>
    <property type="molecule type" value="Genomic_DNA"/>
</dbReference>